<dbReference type="CDD" id="cd02440">
    <property type="entry name" value="AdoMet_MTases"/>
    <property type="match status" value="1"/>
</dbReference>
<dbReference type="InterPro" id="IPR029063">
    <property type="entry name" value="SAM-dependent_MTases_sf"/>
</dbReference>
<sequence length="256" mass="27876">MSRHFQQEHEAFFRLKQPRDHVCVRVVQDTTKVDGLGGEVWAGALILCEFLETHGYDVVVGRDVIELGAGCGLCGLVAASLGAKTSVLTDEFPDMLTKNIAKNRHIWAEKEAGDAREPVASSAELEWGLAKSVAPFAHRFDTVLGSEITQLGRDLHVPLLETICCVLRPSARSVALLSMDPCRAACVGACDVEKCTASHFVFAAKQKGFAVYKHPPVRLATCEAVNTLVGALGRPLHVQEDDWSVVFELRLEGANR</sequence>
<evidence type="ECO:0000313" key="1">
    <source>
        <dbReference type="EMBL" id="CAI5735592.1"/>
    </source>
</evidence>
<protein>
    <recommendedName>
        <fullName evidence="4">Methyltransferase small domain-containing protein</fullName>
    </recommendedName>
</protein>
<evidence type="ECO:0000313" key="3">
    <source>
        <dbReference type="Proteomes" id="UP001162031"/>
    </source>
</evidence>
<gene>
    <name evidence="1" type="ORF">HBR001_LOCUS6539</name>
    <name evidence="2" type="ORF">HBR001_LOCUS6543</name>
</gene>
<evidence type="ECO:0008006" key="4">
    <source>
        <dbReference type="Google" id="ProtNLM"/>
    </source>
</evidence>
<organism evidence="2 3">
    <name type="scientific">Hyaloperonospora brassicae</name>
    <name type="common">Brassica downy mildew</name>
    <name type="synonym">Peronospora brassicae</name>
    <dbReference type="NCBI Taxonomy" id="162125"/>
    <lineage>
        <taxon>Eukaryota</taxon>
        <taxon>Sar</taxon>
        <taxon>Stramenopiles</taxon>
        <taxon>Oomycota</taxon>
        <taxon>Peronosporomycetes</taxon>
        <taxon>Peronosporales</taxon>
        <taxon>Peronosporaceae</taxon>
        <taxon>Hyaloperonospora</taxon>
    </lineage>
</organism>
<dbReference type="PANTHER" id="PTHR14614:SF163">
    <property type="entry name" value="METHYLTRANSFERASE SMALL DOMAIN-CONTAINING PROTEIN"/>
    <property type="match status" value="1"/>
</dbReference>
<name>A0AAV0UF73_HYABA</name>
<proteinExistence type="predicted"/>
<reference evidence="2" key="1">
    <citation type="submission" date="2022-12" db="EMBL/GenBank/DDBJ databases">
        <authorList>
            <person name="Webb A."/>
        </authorList>
    </citation>
    <scope>NUCLEOTIDE SEQUENCE</scope>
    <source>
        <strain evidence="2">Hp1</strain>
    </source>
</reference>
<evidence type="ECO:0000313" key="2">
    <source>
        <dbReference type="EMBL" id="CAI5735605.1"/>
    </source>
</evidence>
<accession>A0AAV0UF73</accession>
<dbReference type="PANTHER" id="PTHR14614">
    <property type="entry name" value="HEPATOCELLULAR CARCINOMA-ASSOCIATED ANTIGEN"/>
    <property type="match status" value="1"/>
</dbReference>
<dbReference type="Proteomes" id="UP001162031">
    <property type="component" value="Unassembled WGS sequence"/>
</dbReference>
<dbReference type="Gene3D" id="3.40.50.150">
    <property type="entry name" value="Vaccinia Virus protein VP39"/>
    <property type="match status" value="1"/>
</dbReference>
<comment type="caution">
    <text evidence="2">The sequence shown here is derived from an EMBL/GenBank/DDBJ whole genome shotgun (WGS) entry which is preliminary data.</text>
</comment>
<keyword evidence="3" id="KW-1185">Reference proteome</keyword>
<dbReference type="AlphaFoldDB" id="A0AAV0UF73"/>
<dbReference type="SUPFAM" id="SSF53335">
    <property type="entry name" value="S-adenosyl-L-methionine-dependent methyltransferases"/>
    <property type="match status" value="1"/>
</dbReference>
<dbReference type="EMBL" id="CANTFL010001283">
    <property type="protein sequence ID" value="CAI5735592.1"/>
    <property type="molecule type" value="Genomic_DNA"/>
</dbReference>
<dbReference type="EMBL" id="CANTFL010001283">
    <property type="protein sequence ID" value="CAI5735605.1"/>
    <property type="molecule type" value="Genomic_DNA"/>
</dbReference>
<dbReference type="Pfam" id="PF10294">
    <property type="entry name" value="Methyltransf_16"/>
    <property type="match status" value="1"/>
</dbReference>
<dbReference type="InterPro" id="IPR019410">
    <property type="entry name" value="Methyltransf_16"/>
</dbReference>